<dbReference type="Proteomes" id="UP000269271">
    <property type="component" value="Unassembled WGS sequence"/>
</dbReference>
<dbReference type="GO" id="GO:0003697">
    <property type="term" value="F:single-stranded DNA binding"/>
    <property type="evidence" value="ECO:0007669"/>
    <property type="project" value="InterPro"/>
</dbReference>
<keyword evidence="4 8" id="KW-0378">Hydrolase</keyword>
<protein>
    <recommendedName>
        <fullName evidence="8">Abasic site processing protein</fullName>
        <ecNumber evidence="8">3.4.-.-</ecNumber>
    </recommendedName>
</protein>
<keyword evidence="7" id="KW-0456">Lyase</keyword>
<keyword evidence="5" id="KW-0190">Covalent protein-DNA linkage</keyword>
<dbReference type="InterPro" id="IPR003738">
    <property type="entry name" value="SRAP"/>
</dbReference>
<reference evidence="10 11" key="1">
    <citation type="submission" date="2018-08" db="EMBL/GenBank/DDBJ databases">
        <title>Comparative analysis of Burkholderia isolates from Puerto Rico.</title>
        <authorList>
            <person name="Hall C."/>
            <person name="Sahl J."/>
            <person name="Wagner D."/>
        </authorList>
    </citation>
    <scope>NUCLEOTIDE SEQUENCE [LARGE SCALE GENOMIC DNA]</scope>
    <source>
        <strain evidence="10 11">Bp9001</strain>
    </source>
</reference>
<evidence type="ECO:0000256" key="3">
    <source>
        <dbReference type="ARBA" id="ARBA00022763"/>
    </source>
</evidence>
<keyword evidence="2 8" id="KW-0645">Protease</keyword>
<comment type="similarity">
    <text evidence="1 8">Belongs to the SOS response-associated peptidase family.</text>
</comment>
<dbReference type="InterPro" id="IPR036590">
    <property type="entry name" value="SRAP-like"/>
</dbReference>
<comment type="caution">
    <text evidence="10">The sequence shown here is derived from an EMBL/GenBank/DDBJ whole genome shotgun (WGS) entry which is preliminary data.</text>
</comment>
<proteinExistence type="inferred from homology"/>
<evidence type="ECO:0000256" key="6">
    <source>
        <dbReference type="ARBA" id="ARBA00023125"/>
    </source>
</evidence>
<evidence type="ECO:0000256" key="9">
    <source>
        <dbReference type="SAM" id="MobiDB-lite"/>
    </source>
</evidence>
<keyword evidence="3" id="KW-0227">DNA damage</keyword>
<dbReference type="EC" id="3.4.-.-" evidence="8"/>
<dbReference type="SUPFAM" id="SSF143081">
    <property type="entry name" value="BB1717-like"/>
    <property type="match status" value="1"/>
</dbReference>
<gene>
    <name evidence="10" type="ORF">DF037_20180</name>
</gene>
<dbReference type="AlphaFoldDB" id="A0A3N8QS26"/>
<dbReference type="GO" id="GO:0106300">
    <property type="term" value="P:protein-DNA covalent cross-linking repair"/>
    <property type="evidence" value="ECO:0007669"/>
    <property type="project" value="InterPro"/>
</dbReference>
<keyword evidence="6" id="KW-0238">DNA-binding</keyword>
<dbReference type="Pfam" id="PF02586">
    <property type="entry name" value="SRAP"/>
    <property type="match status" value="1"/>
</dbReference>
<organism evidence="10 11">
    <name type="scientific">Burkholderia contaminans</name>
    <dbReference type="NCBI Taxonomy" id="488447"/>
    <lineage>
        <taxon>Bacteria</taxon>
        <taxon>Pseudomonadati</taxon>
        <taxon>Pseudomonadota</taxon>
        <taxon>Betaproteobacteria</taxon>
        <taxon>Burkholderiales</taxon>
        <taxon>Burkholderiaceae</taxon>
        <taxon>Burkholderia</taxon>
        <taxon>Burkholderia cepacia complex</taxon>
    </lineage>
</organism>
<evidence type="ECO:0000313" key="11">
    <source>
        <dbReference type="Proteomes" id="UP000269271"/>
    </source>
</evidence>
<feature type="region of interest" description="Disordered" evidence="9">
    <location>
        <begin position="220"/>
        <end position="241"/>
    </location>
</feature>
<evidence type="ECO:0000256" key="1">
    <source>
        <dbReference type="ARBA" id="ARBA00008136"/>
    </source>
</evidence>
<sequence>MCANYKPTKYRWIRDRFGILSHENDLFPIDTPTTNLRPHMKGPIVFDHEGRRRMELANFGITPRDHLPEGRKSLATFNARTETVGSKPSFSQSWKAGRLCLIPADYFTEPRYTADDSSFEWWNISLASGEPACIAGLWKAWPAKDGGVTYGMTMLTVNCDDHPLLRLFHRNFDKKTGAPEEKRSVVIIRESQFDEWLMCRDPEQARSFFSLLPADELHAEAAQAKANPSQPHQGEAADPSS</sequence>
<dbReference type="GO" id="GO:0016829">
    <property type="term" value="F:lyase activity"/>
    <property type="evidence" value="ECO:0007669"/>
    <property type="project" value="UniProtKB-KW"/>
</dbReference>
<evidence type="ECO:0000256" key="4">
    <source>
        <dbReference type="ARBA" id="ARBA00022801"/>
    </source>
</evidence>
<dbReference type="GO" id="GO:0008233">
    <property type="term" value="F:peptidase activity"/>
    <property type="evidence" value="ECO:0007669"/>
    <property type="project" value="UniProtKB-KW"/>
</dbReference>
<dbReference type="EMBL" id="QTQX01000013">
    <property type="protein sequence ID" value="RQT26010.1"/>
    <property type="molecule type" value="Genomic_DNA"/>
</dbReference>
<dbReference type="PANTHER" id="PTHR13604">
    <property type="entry name" value="DC12-RELATED"/>
    <property type="match status" value="1"/>
</dbReference>
<dbReference type="PANTHER" id="PTHR13604:SF0">
    <property type="entry name" value="ABASIC SITE PROCESSING PROTEIN HMCES"/>
    <property type="match status" value="1"/>
</dbReference>
<dbReference type="GO" id="GO:0006508">
    <property type="term" value="P:proteolysis"/>
    <property type="evidence" value="ECO:0007669"/>
    <property type="project" value="UniProtKB-KW"/>
</dbReference>
<evidence type="ECO:0000256" key="7">
    <source>
        <dbReference type="ARBA" id="ARBA00023239"/>
    </source>
</evidence>
<evidence type="ECO:0000256" key="2">
    <source>
        <dbReference type="ARBA" id="ARBA00022670"/>
    </source>
</evidence>
<evidence type="ECO:0000256" key="8">
    <source>
        <dbReference type="RuleBase" id="RU364100"/>
    </source>
</evidence>
<dbReference type="Gene3D" id="3.90.1680.10">
    <property type="entry name" value="SOS response associated peptidase-like"/>
    <property type="match status" value="1"/>
</dbReference>
<accession>A0A3N8QS26</accession>
<dbReference type="RefSeq" id="WP_148095545.1">
    <property type="nucleotide sequence ID" value="NZ_QTQX01000013.1"/>
</dbReference>
<evidence type="ECO:0000256" key="5">
    <source>
        <dbReference type="ARBA" id="ARBA00023124"/>
    </source>
</evidence>
<name>A0A3N8QS26_9BURK</name>
<evidence type="ECO:0000313" key="10">
    <source>
        <dbReference type="EMBL" id="RQT26010.1"/>
    </source>
</evidence>